<dbReference type="AlphaFoldDB" id="A0A318LV88"/>
<protein>
    <submittedName>
        <fullName evidence="3">Uncharacterized protein</fullName>
    </submittedName>
</protein>
<proteinExistence type="predicted"/>
<keyword evidence="2" id="KW-0732">Signal</keyword>
<dbReference type="Proteomes" id="UP000247892">
    <property type="component" value="Unassembled WGS sequence"/>
</dbReference>
<evidence type="ECO:0000313" key="4">
    <source>
        <dbReference type="Proteomes" id="UP000247892"/>
    </source>
</evidence>
<feature type="compositionally biased region" description="Polar residues" evidence="1">
    <location>
        <begin position="28"/>
        <end position="48"/>
    </location>
</feature>
<dbReference type="RefSeq" id="WP_110334159.1">
    <property type="nucleotide sequence ID" value="NZ_JBHVKT010000002.1"/>
</dbReference>
<dbReference type="EMBL" id="MASU01000001">
    <property type="protein sequence ID" value="PXY38427.1"/>
    <property type="molecule type" value="Genomic_DNA"/>
</dbReference>
<reference evidence="3 4" key="1">
    <citation type="submission" date="2016-07" db="EMBL/GenBank/DDBJ databases">
        <title>Draft genome sequence of Prauserella sp. YIM 121212, isolated from alkaline soil.</title>
        <authorList>
            <person name="Ruckert C."/>
            <person name="Albersmeier A."/>
            <person name="Jiang C.-L."/>
            <person name="Jiang Y."/>
            <person name="Kalinowski J."/>
            <person name="Schneider O."/>
            <person name="Winkler A."/>
            <person name="Zotchev S.B."/>
        </authorList>
    </citation>
    <scope>NUCLEOTIDE SEQUENCE [LARGE SCALE GENOMIC DNA]</scope>
    <source>
        <strain evidence="3 4">YIM 121212</strain>
    </source>
</reference>
<name>A0A318LV88_9PSEU</name>
<evidence type="ECO:0000313" key="3">
    <source>
        <dbReference type="EMBL" id="PXY38427.1"/>
    </source>
</evidence>
<sequence length="60" mass="6046">MRFATSIAVSSVAALALAAVVAGCGSESPETSTPKLWQTGTRAPTVTLTEPAGGPTRDRT</sequence>
<comment type="caution">
    <text evidence="3">The sequence shown here is derived from an EMBL/GenBank/DDBJ whole genome shotgun (WGS) entry which is preliminary data.</text>
</comment>
<feature type="region of interest" description="Disordered" evidence="1">
    <location>
        <begin position="24"/>
        <end position="60"/>
    </location>
</feature>
<evidence type="ECO:0000256" key="1">
    <source>
        <dbReference type="SAM" id="MobiDB-lite"/>
    </source>
</evidence>
<accession>A0A318LV88</accession>
<dbReference type="PROSITE" id="PS51257">
    <property type="entry name" value="PROKAR_LIPOPROTEIN"/>
    <property type="match status" value="1"/>
</dbReference>
<keyword evidence="4" id="KW-1185">Reference proteome</keyword>
<gene>
    <name evidence="3" type="ORF">BA062_01365</name>
</gene>
<feature type="chain" id="PRO_5016318614" evidence="2">
    <location>
        <begin position="19"/>
        <end position="60"/>
    </location>
</feature>
<organism evidence="3 4">
    <name type="scientific">Prauserella flavalba</name>
    <dbReference type="NCBI Taxonomy" id="1477506"/>
    <lineage>
        <taxon>Bacteria</taxon>
        <taxon>Bacillati</taxon>
        <taxon>Actinomycetota</taxon>
        <taxon>Actinomycetes</taxon>
        <taxon>Pseudonocardiales</taxon>
        <taxon>Pseudonocardiaceae</taxon>
        <taxon>Prauserella</taxon>
    </lineage>
</organism>
<dbReference type="OrthoDB" id="9984381at2"/>
<feature type="signal peptide" evidence="2">
    <location>
        <begin position="1"/>
        <end position="18"/>
    </location>
</feature>
<evidence type="ECO:0000256" key="2">
    <source>
        <dbReference type="SAM" id="SignalP"/>
    </source>
</evidence>